<dbReference type="PROSITE" id="PS51257">
    <property type="entry name" value="PROKAR_LIPOPROTEIN"/>
    <property type="match status" value="1"/>
</dbReference>
<evidence type="ECO:0008006" key="5">
    <source>
        <dbReference type="Google" id="ProtNLM"/>
    </source>
</evidence>
<dbReference type="EMBL" id="CP007501">
    <property type="protein sequence ID" value="AKD25571.1"/>
    <property type="molecule type" value="Genomic_DNA"/>
</dbReference>
<keyword evidence="2" id="KW-0732">Signal</keyword>
<proteinExistence type="predicted"/>
<evidence type="ECO:0000313" key="3">
    <source>
        <dbReference type="EMBL" id="AKD25571.1"/>
    </source>
</evidence>
<reference evidence="3 4" key="1">
    <citation type="submission" date="2014-03" db="EMBL/GenBank/DDBJ databases">
        <title>Genome of Polynucleobacter strain MWH-MoK4.</title>
        <authorList>
            <person name="Hahn M.W."/>
        </authorList>
    </citation>
    <scope>NUCLEOTIDE SEQUENCE [LARGE SCALE GENOMIC DNA]</scope>
    <source>
        <strain evidence="3 4">MWH-MoK4</strain>
    </source>
</reference>
<dbReference type="KEGG" id="pdq:CL55_00012380"/>
<dbReference type="OrthoDB" id="5573966at2"/>
<dbReference type="STRING" id="1835254.CL55_00012380"/>
<dbReference type="Proteomes" id="UP000061135">
    <property type="component" value="Chromosome"/>
</dbReference>
<feature type="chain" id="PRO_5002416953" description="Glycine-zipper-containing OmpA-like membrane domain-containing protein" evidence="2">
    <location>
        <begin position="19"/>
        <end position="162"/>
    </location>
</feature>
<sequence>MKRAVLTLAIISSLASLAACVSAPTGPTIAIMPREGKPFDVFQQEDQQCRDFAANAIKDTSNASLKEGATSAAIGAAIGAAAGAVIQGGSSQNIGTGAGIGLLGGAAMGAMNASGKQNQAQAQYNIAYQQCMYSKGNQVPSYPSQGGGSNYRPPSSGFKPIQ</sequence>
<gene>
    <name evidence="3" type="ORF">CL55_00012380</name>
</gene>
<dbReference type="PATRIC" id="fig|576611.7.peg.1259"/>
<feature type="signal peptide" evidence="2">
    <location>
        <begin position="1"/>
        <end position="18"/>
    </location>
</feature>
<dbReference type="RefSeq" id="WP_046330328.1">
    <property type="nucleotide sequence ID" value="NZ_CP007501.1"/>
</dbReference>
<name>A0A0E3ZK92_9BURK</name>
<accession>A0A0E3ZK92</accession>
<evidence type="ECO:0000256" key="1">
    <source>
        <dbReference type="SAM" id="MobiDB-lite"/>
    </source>
</evidence>
<dbReference type="HOGENOM" id="CLU_119887_1_0_4"/>
<dbReference type="AlphaFoldDB" id="A0A0E3ZK92"/>
<organism evidence="3 4">
    <name type="scientific">Polynucleobacter duraquae</name>
    <dbReference type="NCBI Taxonomy" id="1835254"/>
    <lineage>
        <taxon>Bacteria</taxon>
        <taxon>Pseudomonadati</taxon>
        <taxon>Pseudomonadota</taxon>
        <taxon>Betaproteobacteria</taxon>
        <taxon>Burkholderiales</taxon>
        <taxon>Burkholderiaceae</taxon>
        <taxon>Polynucleobacter</taxon>
    </lineage>
</organism>
<evidence type="ECO:0000256" key="2">
    <source>
        <dbReference type="SAM" id="SignalP"/>
    </source>
</evidence>
<keyword evidence="4" id="KW-1185">Reference proteome</keyword>
<protein>
    <recommendedName>
        <fullName evidence="5">Glycine-zipper-containing OmpA-like membrane domain-containing protein</fullName>
    </recommendedName>
</protein>
<feature type="region of interest" description="Disordered" evidence="1">
    <location>
        <begin position="139"/>
        <end position="162"/>
    </location>
</feature>
<evidence type="ECO:0000313" key="4">
    <source>
        <dbReference type="Proteomes" id="UP000061135"/>
    </source>
</evidence>